<proteinExistence type="predicted"/>
<evidence type="ECO:0000259" key="2">
    <source>
        <dbReference type="Pfam" id="PF08646"/>
    </source>
</evidence>
<dbReference type="Proteomes" id="UP001642260">
    <property type="component" value="Unassembled WGS sequence"/>
</dbReference>
<protein>
    <recommendedName>
        <fullName evidence="2">Replication factor A C-terminal domain-containing protein</fullName>
    </recommendedName>
</protein>
<dbReference type="PANTHER" id="PTHR23273:SF136">
    <property type="entry name" value="REPLICATION FACTOR A C-TERMINAL DOMAIN-CONTAINING PROTEIN"/>
    <property type="match status" value="1"/>
</dbReference>
<accession>A0ABC8KD31</accession>
<keyword evidence="4" id="KW-1185">Reference proteome</keyword>
<evidence type="ECO:0000313" key="3">
    <source>
        <dbReference type="EMBL" id="CAH8356872.1"/>
    </source>
</evidence>
<evidence type="ECO:0000313" key="4">
    <source>
        <dbReference type="Proteomes" id="UP001642260"/>
    </source>
</evidence>
<feature type="region of interest" description="Disordered" evidence="1">
    <location>
        <begin position="282"/>
        <end position="334"/>
    </location>
</feature>
<reference evidence="3 4" key="1">
    <citation type="submission" date="2022-03" db="EMBL/GenBank/DDBJ databases">
        <authorList>
            <person name="Macdonald S."/>
            <person name="Ahmed S."/>
            <person name="Newling K."/>
        </authorList>
    </citation>
    <scope>NUCLEOTIDE SEQUENCE [LARGE SCALE GENOMIC DNA]</scope>
</reference>
<gene>
    <name evidence="3" type="ORF">ERUC_LOCUS22627</name>
</gene>
<dbReference type="SUPFAM" id="SSF50249">
    <property type="entry name" value="Nucleic acid-binding proteins"/>
    <property type="match status" value="1"/>
</dbReference>
<feature type="non-terminal residue" evidence="3">
    <location>
        <position position="334"/>
    </location>
</feature>
<dbReference type="PANTHER" id="PTHR23273">
    <property type="entry name" value="REPLICATION FACTOR A 1, RFA1"/>
    <property type="match status" value="1"/>
</dbReference>
<feature type="domain" description="Replication factor A C-terminal" evidence="2">
    <location>
        <begin position="100"/>
        <end position="236"/>
    </location>
</feature>
<dbReference type="EMBL" id="CAKOAT010222155">
    <property type="protein sequence ID" value="CAH8356872.1"/>
    <property type="molecule type" value="Genomic_DNA"/>
</dbReference>
<name>A0ABC8KD31_ERUVS</name>
<sequence length="334" mass="37224">MFRLIHFWEAKNNSNEGILLGVEILIIDEALRDSSLKTVSTDMRMILNVAVSTLSQTSLHPTTRLAAASSVNKIEIVKVETLTIRGIAAFINHEPAKIAYFDCISTFYDVKLGTEWYYIACKDCQTKLNQGPTTFKCPKCRNENATSIANFWVELSVYDSEEQSMFIILGDAGKELTGRRATELIDKYAEENGGDAAEHEVPLPQCFIDTIVQTHKFRIKVAHFNFTSKMSLTITKLVSQQSDLLKTDQLTCQLCLQPDQGGPLQFHIEDVLDYYKISLPAVRPPKDRPADMPALPPASEVDISVVTESSGGGSPYANCLPSSTEEQQKPKRPR</sequence>
<dbReference type="AlphaFoldDB" id="A0ABC8KD31"/>
<comment type="caution">
    <text evidence="3">The sequence shown here is derived from an EMBL/GenBank/DDBJ whole genome shotgun (WGS) entry which is preliminary data.</text>
</comment>
<dbReference type="Gene3D" id="2.40.50.140">
    <property type="entry name" value="Nucleic acid-binding proteins"/>
    <property type="match status" value="1"/>
</dbReference>
<dbReference type="Pfam" id="PF08646">
    <property type="entry name" value="Rep_fac-A_C"/>
    <property type="match status" value="1"/>
</dbReference>
<evidence type="ECO:0000256" key="1">
    <source>
        <dbReference type="SAM" id="MobiDB-lite"/>
    </source>
</evidence>
<organism evidence="3 4">
    <name type="scientific">Eruca vesicaria subsp. sativa</name>
    <name type="common">Garden rocket</name>
    <name type="synonym">Eruca sativa</name>
    <dbReference type="NCBI Taxonomy" id="29727"/>
    <lineage>
        <taxon>Eukaryota</taxon>
        <taxon>Viridiplantae</taxon>
        <taxon>Streptophyta</taxon>
        <taxon>Embryophyta</taxon>
        <taxon>Tracheophyta</taxon>
        <taxon>Spermatophyta</taxon>
        <taxon>Magnoliopsida</taxon>
        <taxon>eudicotyledons</taxon>
        <taxon>Gunneridae</taxon>
        <taxon>Pentapetalae</taxon>
        <taxon>rosids</taxon>
        <taxon>malvids</taxon>
        <taxon>Brassicales</taxon>
        <taxon>Brassicaceae</taxon>
        <taxon>Brassiceae</taxon>
        <taxon>Eruca</taxon>
    </lineage>
</organism>
<dbReference type="InterPro" id="IPR012340">
    <property type="entry name" value="NA-bd_OB-fold"/>
</dbReference>
<dbReference type="InterPro" id="IPR013955">
    <property type="entry name" value="Rep_factor-A_C"/>
</dbReference>